<name>A0A2X2L9C3_SPHMU</name>
<evidence type="ECO:0000313" key="1">
    <source>
        <dbReference type="EMBL" id="SPZ85840.1"/>
    </source>
</evidence>
<accession>A0A2X2L9C3</accession>
<dbReference type="GeneID" id="97180875"/>
<dbReference type="RefSeq" id="WP_112374726.1">
    <property type="nucleotide sequence ID" value="NZ_CP069793.1"/>
</dbReference>
<evidence type="ECO:0000313" key="2">
    <source>
        <dbReference type="Proteomes" id="UP000251241"/>
    </source>
</evidence>
<dbReference type="AlphaFoldDB" id="A0A2X2L9C3"/>
<reference evidence="1 2" key="1">
    <citation type="submission" date="2018-06" db="EMBL/GenBank/DDBJ databases">
        <authorList>
            <consortium name="Pathogen Informatics"/>
            <person name="Doyle S."/>
        </authorList>
    </citation>
    <scope>NUCLEOTIDE SEQUENCE [LARGE SCALE GENOMIC DNA]</scope>
    <source>
        <strain evidence="1 2">NCTC11343</strain>
    </source>
</reference>
<protein>
    <recommendedName>
        <fullName evidence="3">Response regulatory domain-containing protein</fullName>
    </recommendedName>
</protein>
<dbReference type="Proteomes" id="UP000251241">
    <property type="component" value="Unassembled WGS sequence"/>
</dbReference>
<dbReference type="InterPro" id="IPR011006">
    <property type="entry name" value="CheY-like_superfamily"/>
</dbReference>
<gene>
    <name evidence="1" type="ORF">NCTC11343_02404</name>
</gene>
<dbReference type="SUPFAM" id="SSF52172">
    <property type="entry name" value="CheY-like"/>
    <property type="match status" value="1"/>
</dbReference>
<sequence length="132" mass="15260">MEKINIGIITSLRKQLFAYRILFSEHIQSPARVVLEAASLESISSNSLIHEKPELLLLDYRLVFKDTALFFSLLNNRYPNLIVIVLVDQTQLKEAKRCQQFVDAYVAPNIEILQLFTQIRNLTVRSPFMNAH</sequence>
<evidence type="ECO:0008006" key="3">
    <source>
        <dbReference type="Google" id="ProtNLM"/>
    </source>
</evidence>
<proteinExistence type="predicted"/>
<organism evidence="1 2">
    <name type="scientific">Sphingobacterium multivorum</name>
    <dbReference type="NCBI Taxonomy" id="28454"/>
    <lineage>
        <taxon>Bacteria</taxon>
        <taxon>Pseudomonadati</taxon>
        <taxon>Bacteroidota</taxon>
        <taxon>Sphingobacteriia</taxon>
        <taxon>Sphingobacteriales</taxon>
        <taxon>Sphingobacteriaceae</taxon>
        <taxon>Sphingobacterium</taxon>
    </lineage>
</organism>
<dbReference type="EMBL" id="UAUU01000008">
    <property type="protein sequence ID" value="SPZ85840.1"/>
    <property type="molecule type" value="Genomic_DNA"/>
</dbReference>